<dbReference type="PANTHER" id="PTHR43301:SF3">
    <property type="entry name" value="ARABINAN ENDO-1,5-ALPHA-L-ARABINOSIDASE A-RELATED"/>
    <property type="match status" value="1"/>
</dbReference>
<evidence type="ECO:0000313" key="3">
    <source>
        <dbReference type="EMBL" id="RMJ17045.1"/>
    </source>
</evidence>
<feature type="domain" description="Atrophied bacterial Ig" evidence="2">
    <location>
        <begin position="32"/>
        <end position="107"/>
    </location>
</feature>
<dbReference type="InterPro" id="IPR046780">
    <property type="entry name" value="aBig_2"/>
</dbReference>
<dbReference type="OrthoDB" id="19657at2759"/>
<dbReference type="Proteomes" id="UP000277212">
    <property type="component" value="Unassembled WGS sequence"/>
</dbReference>
<reference evidence="3 4" key="1">
    <citation type="submission" date="2017-06" db="EMBL/GenBank/DDBJ databases">
        <title>Comparative genomic analysis of Ambrosia Fusariam Clade fungi.</title>
        <authorList>
            <person name="Stajich J.E."/>
            <person name="Carrillo J."/>
            <person name="Kijimoto T."/>
            <person name="Eskalen A."/>
            <person name="O'Donnell K."/>
            <person name="Kasson M."/>
        </authorList>
    </citation>
    <scope>NUCLEOTIDE SEQUENCE [LARGE SCALE GENOMIC DNA]</scope>
    <source>
        <strain evidence="3">UCR3666</strain>
    </source>
</reference>
<dbReference type="SUPFAM" id="SSF75005">
    <property type="entry name" value="Arabinanase/levansucrase/invertase"/>
    <property type="match status" value="1"/>
</dbReference>
<feature type="chain" id="PRO_5018231347" description="Atrophied bacterial Ig domain-containing protein" evidence="1">
    <location>
        <begin position="22"/>
        <end position="429"/>
    </location>
</feature>
<evidence type="ECO:0000259" key="2">
    <source>
        <dbReference type="Pfam" id="PF20578"/>
    </source>
</evidence>
<keyword evidence="1" id="KW-0732">Signal</keyword>
<gene>
    <name evidence="3" type="ORF">CDV36_003267</name>
</gene>
<organism evidence="3 4">
    <name type="scientific">Fusarium kuroshium</name>
    <dbReference type="NCBI Taxonomy" id="2010991"/>
    <lineage>
        <taxon>Eukaryota</taxon>
        <taxon>Fungi</taxon>
        <taxon>Dikarya</taxon>
        <taxon>Ascomycota</taxon>
        <taxon>Pezizomycotina</taxon>
        <taxon>Sordariomycetes</taxon>
        <taxon>Hypocreomycetidae</taxon>
        <taxon>Hypocreales</taxon>
        <taxon>Nectriaceae</taxon>
        <taxon>Fusarium</taxon>
        <taxon>Fusarium solani species complex</taxon>
    </lineage>
</organism>
<proteinExistence type="predicted"/>
<sequence length="429" mass="46541">MHVAMQFLQLLPLAFIASVLADEASLAQIESALSALSVTNIEDVRGNIHLPTDSDGFAVTWNSSNPSVISNDGVVSRQGSDTTVSLVATIESGDEVLEREFEASVRQKTSIGAFEAYAFSYFTGSSIAGENIFFASSNGNNALDWKELNGGQAVIKSKFGTKGLRDPFIIRSPEGDTFYLIATDLSIGSGTSWGAAVRQGSLYLEVWESHDLINWSEQRHIKVSPDNAGNTWAPEAFWDSEQQAYVVFWASSLYAADDPNHTGSSYHRMLYSLTRDFVTFSTPEIWQDTGDARIDTTVIKSGNTLYRFTKDEGAVTGCTDIIQEKSNSLLAPTDEWTPQATCIGAKAGTKAIEGPTAFRSNAGDAHGEKFYLFVDEYGGRGYIPLETADIDNPSWKVSSSYKLPTSPRHGTVIPITAEELEALDSALGA</sequence>
<dbReference type="Gene3D" id="2.115.10.20">
    <property type="entry name" value="Glycosyl hydrolase domain, family 43"/>
    <property type="match status" value="1"/>
</dbReference>
<comment type="caution">
    <text evidence="3">The sequence shown here is derived from an EMBL/GenBank/DDBJ whole genome shotgun (WGS) entry which is preliminary data.</text>
</comment>
<dbReference type="AlphaFoldDB" id="A0A3M2SIA8"/>
<protein>
    <recommendedName>
        <fullName evidence="2">Atrophied bacterial Ig domain-containing protein</fullName>
    </recommendedName>
</protein>
<keyword evidence="4" id="KW-1185">Reference proteome</keyword>
<name>A0A3M2SIA8_9HYPO</name>
<dbReference type="InterPro" id="IPR050727">
    <property type="entry name" value="GH43_arabinanases"/>
</dbReference>
<evidence type="ECO:0000313" key="4">
    <source>
        <dbReference type="Proteomes" id="UP000277212"/>
    </source>
</evidence>
<accession>A0A3M2SIA8</accession>
<evidence type="ECO:0000256" key="1">
    <source>
        <dbReference type="SAM" id="SignalP"/>
    </source>
</evidence>
<dbReference type="PANTHER" id="PTHR43301">
    <property type="entry name" value="ARABINAN ENDO-1,5-ALPHA-L-ARABINOSIDASE"/>
    <property type="match status" value="1"/>
</dbReference>
<dbReference type="CDD" id="cd08983">
    <property type="entry name" value="GH43_Bt3655-like"/>
    <property type="match status" value="1"/>
</dbReference>
<feature type="signal peptide" evidence="1">
    <location>
        <begin position="1"/>
        <end position="21"/>
    </location>
</feature>
<dbReference type="Pfam" id="PF20578">
    <property type="entry name" value="aBig_2"/>
    <property type="match status" value="1"/>
</dbReference>
<dbReference type="EMBL" id="NKUJ01000038">
    <property type="protein sequence ID" value="RMJ17045.1"/>
    <property type="molecule type" value="Genomic_DNA"/>
</dbReference>
<dbReference type="STRING" id="2010991.A0A3M2SIA8"/>
<dbReference type="InterPro" id="IPR023296">
    <property type="entry name" value="Glyco_hydro_beta-prop_sf"/>
</dbReference>